<dbReference type="InterPro" id="IPR039261">
    <property type="entry name" value="FNR_nucleotide-bd"/>
</dbReference>
<dbReference type="SUPFAM" id="SSF52343">
    <property type="entry name" value="Ferredoxin reductase-like, C-terminal NADP-linked domain"/>
    <property type="match status" value="1"/>
</dbReference>
<protein>
    <recommendedName>
        <fullName evidence="1">Oxidoreductase FAD/NAD(P)-binding domain-containing protein</fullName>
    </recommendedName>
</protein>
<accession>A0AAE0KN80</accession>
<organism evidence="2 3">
    <name type="scientific">Cymbomonas tetramitiformis</name>
    <dbReference type="NCBI Taxonomy" id="36881"/>
    <lineage>
        <taxon>Eukaryota</taxon>
        <taxon>Viridiplantae</taxon>
        <taxon>Chlorophyta</taxon>
        <taxon>Pyramimonadophyceae</taxon>
        <taxon>Pyramimonadales</taxon>
        <taxon>Pyramimonadaceae</taxon>
        <taxon>Cymbomonas</taxon>
    </lineage>
</organism>
<dbReference type="Pfam" id="PF00175">
    <property type="entry name" value="NAD_binding_1"/>
    <property type="match status" value="1"/>
</dbReference>
<dbReference type="AlphaFoldDB" id="A0AAE0KN80"/>
<evidence type="ECO:0000313" key="2">
    <source>
        <dbReference type="EMBL" id="KAK3254913.1"/>
    </source>
</evidence>
<gene>
    <name evidence="2" type="ORF">CYMTET_35889</name>
</gene>
<sequence>MRIDEATEKPAFIAIASPPTRGVSELEFLIKPVPGSTTEELCALDAGGALQLSPVMGKGFDMSKLPAEDVKTVLLFATGSGISPIKALIETPEDAGGLEAASRSDVRLYYGALAPETMAFRELFEAWEASGVRVIPVFSQACEDEKCYVQHVCREEGVSDGPSTGAVLVGQKEMVQDVKALLAECGMPEENVVMNF</sequence>
<comment type="caution">
    <text evidence="2">The sequence shown here is derived from an EMBL/GenBank/DDBJ whole genome shotgun (WGS) entry which is preliminary data.</text>
</comment>
<evidence type="ECO:0000259" key="1">
    <source>
        <dbReference type="Pfam" id="PF00175"/>
    </source>
</evidence>
<dbReference type="CDD" id="cd00322">
    <property type="entry name" value="FNR_like"/>
    <property type="match status" value="1"/>
</dbReference>
<dbReference type="EMBL" id="LGRX02023045">
    <property type="protein sequence ID" value="KAK3254913.1"/>
    <property type="molecule type" value="Genomic_DNA"/>
</dbReference>
<dbReference type="Proteomes" id="UP001190700">
    <property type="component" value="Unassembled WGS sequence"/>
</dbReference>
<reference evidence="2 3" key="1">
    <citation type="journal article" date="2015" name="Genome Biol. Evol.">
        <title>Comparative Genomics of a Bacterivorous Green Alga Reveals Evolutionary Causalities and Consequences of Phago-Mixotrophic Mode of Nutrition.</title>
        <authorList>
            <person name="Burns J.A."/>
            <person name="Paasch A."/>
            <person name="Narechania A."/>
            <person name="Kim E."/>
        </authorList>
    </citation>
    <scope>NUCLEOTIDE SEQUENCE [LARGE SCALE GENOMIC DNA]</scope>
    <source>
        <strain evidence="2 3">PLY_AMNH</strain>
    </source>
</reference>
<keyword evidence="3" id="KW-1185">Reference proteome</keyword>
<name>A0AAE0KN80_9CHLO</name>
<proteinExistence type="predicted"/>
<dbReference type="GO" id="GO:0016491">
    <property type="term" value="F:oxidoreductase activity"/>
    <property type="evidence" value="ECO:0007669"/>
    <property type="project" value="InterPro"/>
</dbReference>
<feature type="domain" description="Oxidoreductase FAD/NAD(P)-binding" evidence="1">
    <location>
        <begin position="76"/>
        <end position="179"/>
    </location>
</feature>
<dbReference type="PANTHER" id="PTHR47215">
    <property type="match status" value="1"/>
</dbReference>
<dbReference type="Gene3D" id="3.40.50.80">
    <property type="entry name" value="Nucleotide-binding domain of ferredoxin-NADP reductase (FNR) module"/>
    <property type="match status" value="1"/>
</dbReference>
<dbReference type="InterPro" id="IPR001433">
    <property type="entry name" value="OxRdtase_FAD/NAD-bd"/>
</dbReference>
<evidence type="ECO:0000313" key="3">
    <source>
        <dbReference type="Proteomes" id="UP001190700"/>
    </source>
</evidence>
<dbReference type="PANTHER" id="PTHR47215:SF1">
    <property type="entry name" value="F9L1.8 PROTEIN"/>
    <property type="match status" value="1"/>
</dbReference>